<keyword evidence="2" id="KW-0472">Membrane</keyword>
<reference evidence="3" key="1">
    <citation type="journal article" date="2019" name="bioRxiv">
        <title>The Genome of the Zebra Mussel, Dreissena polymorpha: A Resource for Invasive Species Research.</title>
        <authorList>
            <person name="McCartney M.A."/>
            <person name="Auch B."/>
            <person name="Kono T."/>
            <person name="Mallez S."/>
            <person name="Zhang Y."/>
            <person name="Obille A."/>
            <person name="Becker A."/>
            <person name="Abrahante J.E."/>
            <person name="Garbe J."/>
            <person name="Badalamenti J.P."/>
            <person name="Herman A."/>
            <person name="Mangelson H."/>
            <person name="Liachko I."/>
            <person name="Sullivan S."/>
            <person name="Sone E.D."/>
            <person name="Koren S."/>
            <person name="Silverstein K.A.T."/>
            <person name="Beckman K.B."/>
            <person name="Gohl D.M."/>
        </authorList>
    </citation>
    <scope>NUCLEOTIDE SEQUENCE</scope>
    <source>
        <strain evidence="3">Duluth1</strain>
        <tissue evidence="3">Whole animal</tissue>
    </source>
</reference>
<gene>
    <name evidence="3" type="ORF">DPMN_051189</name>
</gene>
<comment type="caution">
    <text evidence="3">The sequence shown here is derived from an EMBL/GenBank/DDBJ whole genome shotgun (WGS) entry which is preliminary data.</text>
</comment>
<feature type="transmembrane region" description="Helical" evidence="2">
    <location>
        <begin position="338"/>
        <end position="359"/>
    </location>
</feature>
<keyword evidence="2" id="KW-0812">Transmembrane</keyword>
<reference evidence="3" key="2">
    <citation type="submission" date="2020-11" db="EMBL/GenBank/DDBJ databases">
        <authorList>
            <person name="McCartney M.A."/>
            <person name="Auch B."/>
            <person name="Kono T."/>
            <person name="Mallez S."/>
            <person name="Becker A."/>
            <person name="Gohl D.M."/>
            <person name="Silverstein K.A.T."/>
            <person name="Koren S."/>
            <person name="Bechman K.B."/>
            <person name="Herman A."/>
            <person name="Abrahante J.E."/>
            <person name="Garbe J."/>
        </authorList>
    </citation>
    <scope>NUCLEOTIDE SEQUENCE</scope>
    <source>
        <strain evidence="3">Duluth1</strain>
        <tissue evidence="3">Whole animal</tissue>
    </source>
</reference>
<feature type="region of interest" description="Disordered" evidence="1">
    <location>
        <begin position="368"/>
        <end position="401"/>
    </location>
</feature>
<keyword evidence="2" id="KW-1133">Transmembrane helix</keyword>
<accession>A0A9D4CIK1</accession>
<feature type="compositionally biased region" description="Polar residues" evidence="1">
    <location>
        <begin position="371"/>
        <end position="382"/>
    </location>
</feature>
<evidence type="ECO:0000256" key="2">
    <source>
        <dbReference type="SAM" id="Phobius"/>
    </source>
</evidence>
<evidence type="ECO:0000313" key="3">
    <source>
        <dbReference type="EMBL" id="KAH3725356.1"/>
    </source>
</evidence>
<organism evidence="3 4">
    <name type="scientific">Dreissena polymorpha</name>
    <name type="common">Zebra mussel</name>
    <name type="synonym">Mytilus polymorpha</name>
    <dbReference type="NCBI Taxonomy" id="45954"/>
    <lineage>
        <taxon>Eukaryota</taxon>
        <taxon>Metazoa</taxon>
        <taxon>Spiralia</taxon>
        <taxon>Lophotrochozoa</taxon>
        <taxon>Mollusca</taxon>
        <taxon>Bivalvia</taxon>
        <taxon>Autobranchia</taxon>
        <taxon>Heteroconchia</taxon>
        <taxon>Euheterodonta</taxon>
        <taxon>Imparidentia</taxon>
        <taxon>Neoheterodontei</taxon>
        <taxon>Myida</taxon>
        <taxon>Dreissenoidea</taxon>
        <taxon>Dreissenidae</taxon>
        <taxon>Dreissena</taxon>
    </lineage>
</organism>
<protein>
    <submittedName>
        <fullName evidence="3">Uncharacterized protein</fullName>
    </submittedName>
</protein>
<dbReference type="EMBL" id="JAIWYP010000012">
    <property type="protein sequence ID" value="KAH3725356.1"/>
    <property type="molecule type" value="Genomic_DNA"/>
</dbReference>
<evidence type="ECO:0000313" key="4">
    <source>
        <dbReference type="Proteomes" id="UP000828390"/>
    </source>
</evidence>
<proteinExistence type="predicted"/>
<evidence type="ECO:0000256" key="1">
    <source>
        <dbReference type="SAM" id="MobiDB-lite"/>
    </source>
</evidence>
<dbReference type="AlphaFoldDB" id="A0A9D4CIK1"/>
<keyword evidence="4" id="KW-1185">Reference proteome</keyword>
<name>A0A9D4CIK1_DREPO</name>
<sequence length="401" mass="43958">MASTPTSRTECPGLLTHKRSDSSSLETRFSMSKELYKPFVQQLMSNIKERFPDLPLLQLFEVYNTTKFPTGDMGNRGEHDIKVRGSLQSTEKKAGEAIEWVTFHLRNSHIHLYKLACVGLISIEGPDIKAVDVGRMVDAWHHRSPAELQLRRNLSSEAELSRPLDRLTVFRTLLTPSHDDVGHRPNFYQDVNVHCQLKVTSIRSIEDAYFKMQVTVDGNCSEEVLPSATKLIGIVINKTVSEIRRCGCTPRTNANSLTVACLFTEADAKSIAQRDELTHILINTSAFDAAKKEMPLYEKMPEFCRLQAIANSGTGNFTELCRLQPITKPQTGGGPGTGAIVGGTVGGLAGLAGAIIAGWRILRKLKKNQVDDTSSTGDNTPITPGGIDFEEAPNSVPPAGV</sequence>
<dbReference type="Proteomes" id="UP000828390">
    <property type="component" value="Unassembled WGS sequence"/>
</dbReference>